<dbReference type="CDD" id="cd06170">
    <property type="entry name" value="LuxR_C_like"/>
    <property type="match status" value="1"/>
</dbReference>
<dbReference type="SUPFAM" id="SSF46894">
    <property type="entry name" value="C-terminal effector domain of the bipartite response regulators"/>
    <property type="match status" value="1"/>
</dbReference>
<dbReference type="InterPro" id="IPR059106">
    <property type="entry name" value="WHD_MalT"/>
</dbReference>
<dbReference type="Gene3D" id="1.10.10.10">
    <property type="entry name" value="Winged helix-like DNA-binding domain superfamily/Winged helix DNA-binding domain"/>
    <property type="match status" value="1"/>
</dbReference>
<dbReference type="InterPro" id="IPR011990">
    <property type="entry name" value="TPR-like_helical_dom_sf"/>
</dbReference>
<dbReference type="PANTHER" id="PTHR44688">
    <property type="entry name" value="DNA-BINDING TRANSCRIPTIONAL ACTIVATOR DEVR_DOSR"/>
    <property type="match status" value="1"/>
</dbReference>
<keyword evidence="3" id="KW-0804">Transcription</keyword>
<dbReference type="PROSITE" id="PS50043">
    <property type="entry name" value="HTH_LUXR_2"/>
    <property type="match status" value="1"/>
</dbReference>
<keyword evidence="2" id="KW-0238">DNA-binding</keyword>
<dbReference type="KEGG" id="hmi:soil367_10000"/>
<dbReference type="InterPro" id="IPR000792">
    <property type="entry name" value="Tscrpt_reg_LuxR_C"/>
</dbReference>
<evidence type="ECO:0000259" key="4">
    <source>
        <dbReference type="PROSITE" id="PS50043"/>
    </source>
</evidence>
<protein>
    <submittedName>
        <fullName evidence="5">Helix-turn-helix transcriptional regulator</fullName>
    </submittedName>
</protein>
<organism evidence="5 6">
    <name type="scientific">Hydrocarboniclastica marina</name>
    <dbReference type="NCBI Taxonomy" id="2259620"/>
    <lineage>
        <taxon>Bacteria</taxon>
        <taxon>Pseudomonadati</taxon>
        <taxon>Pseudomonadota</taxon>
        <taxon>Gammaproteobacteria</taxon>
        <taxon>Alteromonadales</taxon>
        <taxon>Alteromonadaceae</taxon>
        <taxon>Hydrocarboniclastica</taxon>
    </lineage>
</organism>
<dbReference type="InterPro" id="IPR027417">
    <property type="entry name" value="P-loop_NTPase"/>
</dbReference>
<reference evidence="5 6" key="1">
    <citation type="submission" date="2018-07" db="EMBL/GenBank/DDBJ databases">
        <title>Marsedoiliclastica nanhaica gen. nov. sp. nov., a novel marine hydrocarbonoclastic bacterium isolated from an in-situ enriched hydrocarbon-degrading consortium in deep-sea sediment.</title>
        <authorList>
            <person name="Dong C."/>
            <person name="Ma T."/>
            <person name="Liu R."/>
            <person name="Shao Z."/>
        </authorList>
    </citation>
    <scope>NUCLEOTIDE SEQUENCE [LARGE SCALE GENOMIC DNA]</scope>
    <source>
        <strain evidence="6">soil36-7</strain>
    </source>
</reference>
<accession>A0A4P7XK18</accession>
<dbReference type="PANTHER" id="PTHR44688:SF16">
    <property type="entry name" value="DNA-BINDING TRANSCRIPTIONAL ACTIVATOR DEVR_DOSR"/>
    <property type="match status" value="1"/>
</dbReference>
<dbReference type="Pfam" id="PF00196">
    <property type="entry name" value="GerE"/>
    <property type="match status" value="1"/>
</dbReference>
<dbReference type="AlphaFoldDB" id="A0A4P7XK18"/>
<evidence type="ECO:0000256" key="2">
    <source>
        <dbReference type="ARBA" id="ARBA00023125"/>
    </source>
</evidence>
<dbReference type="Proteomes" id="UP000298049">
    <property type="component" value="Chromosome"/>
</dbReference>
<dbReference type="SMART" id="SM00421">
    <property type="entry name" value="HTH_LUXR"/>
    <property type="match status" value="1"/>
</dbReference>
<evidence type="ECO:0000256" key="3">
    <source>
        <dbReference type="ARBA" id="ARBA00023163"/>
    </source>
</evidence>
<dbReference type="GO" id="GO:0003677">
    <property type="term" value="F:DNA binding"/>
    <property type="evidence" value="ECO:0007669"/>
    <property type="project" value="UniProtKB-KW"/>
</dbReference>
<name>A0A4P7XK18_9ALTE</name>
<evidence type="ECO:0000256" key="1">
    <source>
        <dbReference type="ARBA" id="ARBA00023015"/>
    </source>
</evidence>
<dbReference type="EMBL" id="CP031093">
    <property type="protein sequence ID" value="QCF26237.1"/>
    <property type="molecule type" value="Genomic_DNA"/>
</dbReference>
<dbReference type="InterPro" id="IPR036388">
    <property type="entry name" value="WH-like_DNA-bd_sf"/>
</dbReference>
<dbReference type="SUPFAM" id="SSF52540">
    <property type="entry name" value="P-loop containing nucleoside triphosphate hydrolases"/>
    <property type="match status" value="1"/>
</dbReference>
<feature type="domain" description="HTH luxR-type" evidence="4">
    <location>
        <begin position="840"/>
        <end position="905"/>
    </location>
</feature>
<gene>
    <name evidence="5" type="ORF">soil367_10000</name>
</gene>
<dbReference type="SUPFAM" id="SSF48452">
    <property type="entry name" value="TPR-like"/>
    <property type="match status" value="1"/>
</dbReference>
<sequence length="908" mass="101799">MLLATKFLKPALAPRSITRPRLLERLAGGHAARIATVIAPAGYGKTTLINQWCASTDTERKVAWFAVDSYDNDPRRFWQYFIGALGQEILPPQELNQRLAELDERNLDAIITAIINAIAELPGNYALVLDDYHSVENPVVHRQVGYLVDYLPPHFMLLMTSRTEPPLPLARWRVRGWLREVHASDLAFSEEECAQFFGDYMAMSLSAESIHQLWRKTEGWAAAMQLAALSGPHGSATSQQDIIRYGGHQKHVSDYVLTEILDQQPEDVREFLLTTACCHRLSPALCNVLLGTDDSASRLEALVKANLFIIPLDTSGYWYRYHDLFREALCARSCRTDPAGHAQLLQKASQWFLEHDHFHEAISHLIELEDWDWLAQVLEQHGNNLIHEGYHLNVVNWLDALPQGYADDRPRLLMIRVWGLFFANKLDLIEPLLERLEALLGDQAQGASNGYSQDANPPDDHALDLHSEIALVHSYLARMRSDLDSATDLTRDVLRDIDHTDIPLKSVTYYGIGLDSFARGDLVSARQALSSAIEHGKREKRHSTVLSSGGLMAWILFYQGEMELALETCSTVRSWVDSFHTDTSQPQMISCWQNSSMTQIYRERNDLELARTYLNPLLEHVTQGTEPGQHIVIQYVRAHLDFSQNEYESAIAALEDAENVLARKGDAILFEPPSLEALRVRCLLGLGELDKARAWADKVNPERYRNPINREQVSITVARVRVATGEPERAIAVLNPLRLATEKGEHIKHLIELLAVYATALAALGRADDAATMLERGLKLAARDGFTRLLYEEGPALAKIYRSVEPTGLNPGWVRQLDELLLEQSSPQISVKQPATAPAESDLLEPLSQRELEVLALIHEGLSNKVIAQKLDVAPTTVKAHIRNLYGKLGTSSRTEALAKARGLGLLQ</sequence>
<dbReference type="RefSeq" id="WP_136548959.1">
    <property type="nucleotide sequence ID" value="NZ_CP031093.1"/>
</dbReference>
<keyword evidence="6" id="KW-1185">Reference proteome</keyword>
<evidence type="ECO:0000313" key="5">
    <source>
        <dbReference type="EMBL" id="QCF26237.1"/>
    </source>
</evidence>
<dbReference type="Pfam" id="PF25873">
    <property type="entry name" value="WHD_MalT"/>
    <property type="match status" value="1"/>
</dbReference>
<dbReference type="PROSITE" id="PS00622">
    <property type="entry name" value="HTH_LUXR_1"/>
    <property type="match status" value="1"/>
</dbReference>
<dbReference type="Pfam" id="PF17874">
    <property type="entry name" value="TPR_MalT"/>
    <property type="match status" value="1"/>
</dbReference>
<dbReference type="InterPro" id="IPR041617">
    <property type="entry name" value="TPR_MalT"/>
</dbReference>
<dbReference type="InterPro" id="IPR016032">
    <property type="entry name" value="Sig_transdc_resp-reg_C-effctor"/>
</dbReference>
<dbReference type="Gene3D" id="3.40.50.300">
    <property type="entry name" value="P-loop containing nucleotide triphosphate hydrolases"/>
    <property type="match status" value="1"/>
</dbReference>
<dbReference type="OrthoDB" id="1123107at2"/>
<keyword evidence="1" id="KW-0805">Transcription regulation</keyword>
<dbReference type="GO" id="GO:0006355">
    <property type="term" value="P:regulation of DNA-templated transcription"/>
    <property type="evidence" value="ECO:0007669"/>
    <property type="project" value="InterPro"/>
</dbReference>
<proteinExistence type="predicted"/>
<dbReference type="Gene3D" id="1.25.40.10">
    <property type="entry name" value="Tetratricopeptide repeat domain"/>
    <property type="match status" value="1"/>
</dbReference>
<evidence type="ECO:0000313" key="6">
    <source>
        <dbReference type="Proteomes" id="UP000298049"/>
    </source>
</evidence>
<dbReference type="PRINTS" id="PR00038">
    <property type="entry name" value="HTHLUXR"/>
</dbReference>